<name>A0A139H9A8_9PEZI</name>
<dbReference type="AlphaFoldDB" id="A0A139H9A8"/>
<protein>
    <submittedName>
        <fullName evidence="1">Uncharacterized protein</fullName>
    </submittedName>
</protein>
<gene>
    <name evidence="1" type="ORF">AC578_6149</name>
</gene>
<evidence type="ECO:0000313" key="2">
    <source>
        <dbReference type="Proteomes" id="UP000070133"/>
    </source>
</evidence>
<dbReference type="OrthoDB" id="10473377at2759"/>
<dbReference type="Proteomes" id="UP000070133">
    <property type="component" value="Unassembled WGS sequence"/>
</dbReference>
<proteinExistence type="predicted"/>
<comment type="caution">
    <text evidence="1">The sequence shown here is derived from an EMBL/GenBank/DDBJ whole genome shotgun (WGS) entry which is preliminary data.</text>
</comment>
<keyword evidence="2" id="KW-1185">Reference proteome</keyword>
<sequence length="62" mass="6743">MPFAKQAFTAARRTITTQAMPTTTKPLVTTKLAVKTVAVGAGAVVAYDAVTKEQMEWSWKKN</sequence>
<organism evidence="1 2">
    <name type="scientific">Pseudocercospora eumusae</name>
    <dbReference type="NCBI Taxonomy" id="321146"/>
    <lineage>
        <taxon>Eukaryota</taxon>
        <taxon>Fungi</taxon>
        <taxon>Dikarya</taxon>
        <taxon>Ascomycota</taxon>
        <taxon>Pezizomycotina</taxon>
        <taxon>Dothideomycetes</taxon>
        <taxon>Dothideomycetidae</taxon>
        <taxon>Mycosphaerellales</taxon>
        <taxon>Mycosphaerellaceae</taxon>
        <taxon>Pseudocercospora</taxon>
    </lineage>
</organism>
<accession>A0A139H9A8</accession>
<evidence type="ECO:0000313" key="1">
    <source>
        <dbReference type="EMBL" id="KXS99030.1"/>
    </source>
</evidence>
<dbReference type="EMBL" id="LFZN01000101">
    <property type="protein sequence ID" value="KXS99030.1"/>
    <property type="molecule type" value="Genomic_DNA"/>
</dbReference>
<reference evidence="1 2" key="1">
    <citation type="submission" date="2015-07" db="EMBL/GenBank/DDBJ databases">
        <title>Comparative genomics of the Sigatoka disease complex on banana suggests a link between parallel evolutionary changes in Pseudocercospora fijiensis and Pseudocercospora eumusae and increased virulence on the banana host.</title>
        <authorList>
            <person name="Chang T.-C."/>
            <person name="Salvucci A."/>
            <person name="Crous P.W."/>
            <person name="Stergiopoulos I."/>
        </authorList>
    </citation>
    <scope>NUCLEOTIDE SEQUENCE [LARGE SCALE GENOMIC DNA]</scope>
    <source>
        <strain evidence="1 2">CBS 114824</strain>
    </source>
</reference>